<evidence type="ECO:0000313" key="2">
    <source>
        <dbReference type="Proteomes" id="UP000649232"/>
    </source>
</evidence>
<proteinExistence type="predicted"/>
<evidence type="ECO:0000313" key="1">
    <source>
        <dbReference type="EMBL" id="MBJ2136128.1"/>
    </source>
</evidence>
<organism evidence="1 2">
    <name type="scientific">Paraglaciecola chathamensis</name>
    <dbReference type="NCBI Taxonomy" id="368405"/>
    <lineage>
        <taxon>Bacteria</taxon>
        <taxon>Pseudomonadati</taxon>
        <taxon>Pseudomonadota</taxon>
        <taxon>Gammaproteobacteria</taxon>
        <taxon>Alteromonadales</taxon>
        <taxon>Alteromonadaceae</taxon>
        <taxon>Paraglaciecola</taxon>
    </lineage>
</organism>
<comment type="caution">
    <text evidence="1">The sequence shown here is derived from an EMBL/GenBank/DDBJ whole genome shotgun (WGS) entry which is preliminary data.</text>
</comment>
<accession>A0ABS0WCI4</accession>
<protein>
    <submittedName>
        <fullName evidence="1">Uncharacterized protein</fullName>
    </submittedName>
</protein>
<dbReference type="Proteomes" id="UP000649232">
    <property type="component" value="Unassembled WGS sequence"/>
</dbReference>
<sequence length="151" mass="16594">MVKRILLLLIVLSVGVFLGWFAHLAASSEDLRKAHAAALSIGLSGDFDVIDALIEKNAFDSEIKAQYDERFAQLILSLKAINPNLHGLSASNTKSWCKLIQYHLDNIISFDDSLDATIDSYVNQFKPIIDREMASVQKIVGGEGCEIGSNK</sequence>
<reference evidence="1 2" key="1">
    <citation type="submission" date="2020-12" db="EMBL/GenBank/DDBJ databases">
        <title>Draft genome sequences of nine environmental bacterial isolates colonizing plastic.</title>
        <authorList>
            <person name="Borre I."/>
            <person name="Sonnenschein E.C."/>
        </authorList>
    </citation>
    <scope>NUCLEOTIDE SEQUENCE [LARGE SCALE GENOMIC DNA]</scope>
    <source>
        <strain evidence="1 2">IB30</strain>
    </source>
</reference>
<gene>
    <name evidence="1" type="ORF">JEU11_06660</name>
</gene>
<dbReference type="RefSeq" id="WP_198824118.1">
    <property type="nucleotide sequence ID" value="NZ_JAEILT010000007.1"/>
</dbReference>
<dbReference type="EMBL" id="JAEILT010000007">
    <property type="protein sequence ID" value="MBJ2136128.1"/>
    <property type="molecule type" value="Genomic_DNA"/>
</dbReference>
<name>A0ABS0WCI4_9ALTE</name>